<evidence type="ECO:0000313" key="3">
    <source>
        <dbReference type="Proteomes" id="UP000248423"/>
    </source>
</evidence>
<evidence type="ECO:0000256" key="1">
    <source>
        <dbReference type="SAM" id="MobiDB-lite"/>
    </source>
</evidence>
<proteinExistence type="predicted"/>
<feature type="region of interest" description="Disordered" evidence="1">
    <location>
        <begin position="1"/>
        <end position="21"/>
    </location>
</feature>
<gene>
    <name evidence="2" type="ORF">BO78DRAFT_415092</name>
</gene>
<organism evidence="2 3">
    <name type="scientific">Aspergillus sclerotiicarbonarius (strain CBS 121057 / IBT 28362)</name>
    <dbReference type="NCBI Taxonomy" id="1448318"/>
    <lineage>
        <taxon>Eukaryota</taxon>
        <taxon>Fungi</taxon>
        <taxon>Dikarya</taxon>
        <taxon>Ascomycota</taxon>
        <taxon>Pezizomycotina</taxon>
        <taxon>Eurotiomycetes</taxon>
        <taxon>Eurotiomycetidae</taxon>
        <taxon>Eurotiales</taxon>
        <taxon>Aspergillaceae</taxon>
        <taxon>Aspergillus</taxon>
        <taxon>Aspergillus subgen. Circumdati</taxon>
    </lineage>
</organism>
<dbReference type="VEuPathDB" id="FungiDB:BO78DRAFT_415092"/>
<dbReference type="EMBL" id="KZ826324">
    <property type="protein sequence ID" value="PYI09919.1"/>
    <property type="molecule type" value="Genomic_DNA"/>
</dbReference>
<keyword evidence="3" id="KW-1185">Reference proteome</keyword>
<dbReference type="STRING" id="1448318.A0A319F378"/>
<accession>A0A319F378</accession>
<name>A0A319F378_ASPSB</name>
<dbReference type="OrthoDB" id="4347796at2759"/>
<sequence>MNIATVKPQYRDEPPGAGSPDMPGLRATFLSPILQAPELAIPIGQIDYQGTGQELIEWTLHAMRESGYPTKVKAGKVAF</sequence>
<dbReference type="AlphaFoldDB" id="A0A319F378"/>
<dbReference type="Proteomes" id="UP000248423">
    <property type="component" value="Unassembled WGS sequence"/>
</dbReference>
<evidence type="ECO:0000313" key="2">
    <source>
        <dbReference type="EMBL" id="PYI09919.1"/>
    </source>
</evidence>
<reference evidence="2 3" key="1">
    <citation type="submission" date="2018-02" db="EMBL/GenBank/DDBJ databases">
        <title>The genomes of Aspergillus section Nigri reveals drivers in fungal speciation.</title>
        <authorList>
            <consortium name="DOE Joint Genome Institute"/>
            <person name="Vesth T.C."/>
            <person name="Nybo J."/>
            <person name="Theobald S."/>
            <person name="Brandl J."/>
            <person name="Frisvad J.C."/>
            <person name="Nielsen K.F."/>
            <person name="Lyhne E.K."/>
            <person name="Kogle M.E."/>
            <person name="Kuo A."/>
            <person name="Riley R."/>
            <person name="Clum A."/>
            <person name="Nolan M."/>
            <person name="Lipzen A."/>
            <person name="Salamov A."/>
            <person name="Henrissat B."/>
            <person name="Wiebenga A."/>
            <person name="De vries R.P."/>
            <person name="Grigoriev I.V."/>
            <person name="Mortensen U.H."/>
            <person name="Andersen M.R."/>
            <person name="Baker S.E."/>
        </authorList>
    </citation>
    <scope>NUCLEOTIDE SEQUENCE [LARGE SCALE GENOMIC DNA]</scope>
    <source>
        <strain evidence="2 3">CBS 121057</strain>
    </source>
</reference>
<protein>
    <submittedName>
        <fullName evidence="2">Uncharacterized protein</fullName>
    </submittedName>
</protein>